<dbReference type="Gene3D" id="3.40.50.300">
    <property type="entry name" value="P-loop containing nucleotide triphosphate hydrolases"/>
    <property type="match status" value="1"/>
</dbReference>
<protein>
    <recommendedName>
        <fullName evidence="3">ATP-binding protein</fullName>
    </recommendedName>
</protein>
<proteinExistence type="predicted"/>
<reference evidence="2" key="1">
    <citation type="journal article" date="2019" name="Int. J. Syst. Evol. Microbiol.">
        <title>The Global Catalogue of Microorganisms (GCM) 10K type strain sequencing project: providing services to taxonomists for standard genome sequencing and annotation.</title>
        <authorList>
            <consortium name="The Broad Institute Genomics Platform"/>
            <consortium name="The Broad Institute Genome Sequencing Center for Infectious Disease"/>
            <person name="Wu L."/>
            <person name="Ma J."/>
        </authorList>
    </citation>
    <scope>NUCLEOTIDE SEQUENCE [LARGE SCALE GENOMIC DNA]</scope>
    <source>
        <strain evidence="2">CGMCC 1.13681</strain>
    </source>
</reference>
<keyword evidence="2" id="KW-1185">Reference proteome</keyword>
<organism evidence="1 2">
    <name type="scientific">Streptomyces polyrhachis</name>
    <dbReference type="NCBI Taxonomy" id="1282885"/>
    <lineage>
        <taxon>Bacteria</taxon>
        <taxon>Bacillati</taxon>
        <taxon>Actinomycetota</taxon>
        <taxon>Actinomycetes</taxon>
        <taxon>Kitasatosporales</taxon>
        <taxon>Streptomycetaceae</taxon>
        <taxon>Streptomyces</taxon>
    </lineage>
</organism>
<dbReference type="InterPro" id="IPR027417">
    <property type="entry name" value="P-loop_NTPase"/>
</dbReference>
<dbReference type="EMBL" id="JBHSZO010000047">
    <property type="protein sequence ID" value="MFC7221016.1"/>
    <property type="molecule type" value="Genomic_DNA"/>
</dbReference>
<evidence type="ECO:0000313" key="2">
    <source>
        <dbReference type="Proteomes" id="UP001596413"/>
    </source>
</evidence>
<evidence type="ECO:0008006" key="3">
    <source>
        <dbReference type="Google" id="ProtNLM"/>
    </source>
</evidence>
<dbReference type="Proteomes" id="UP001596413">
    <property type="component" value="Unassembled WGS sequence"/>
</dbReference>
<feature type="non-terminal residue" evidence="1">
    <location>
        <position position="740"/>
    </location>
</feature>
<gene>
    <name evidence="1" type="ORF">ACFQLX_23075</name>
</gene>
<evidence type="ECO:0000313" key="1">
    <source>
        <dbReference type="EMBL" id="MFC7221016.1"/>
    </source>
</evidence>
<name>A0ABW2GPN1_9ACTN</name>
<sequence>MTSPWRRWSSSDPKTLIEYVQRKRHGESTRGTPADILGAEIPAPGDAPPIDRVRALYEAFAGRGIVYADEPTTSDPGRQTIRPPCEVLKSPRHGTCLDLAVTFAGACLDAGLHPLLLITQGSAGGPAHALVAVWLDGNWSNRAHRDYRINEADADWQALPEGFLDELADSEEDPGAFVAVDVTGAASRSDAADPLRRRQQTWAEAVSHGAELVRQADTEDRLNVTLDIGLGYEDCEPLPLPDQPRAQVLTSPYLPTHDGDNDRGPLKLLWARHDTIRFHPRDELDFLMDWFQAPDPDGPRPRIALIHGIGGAGKTRLAAELAHLLGRVGWYAGFLVRNPDLHDCAWLGRVASPLLLVVDYADDHKSDDIVHVLRTLRDRQAPTCLILTARSVSGWWEEDVANALRDDNYPHIVQPVPLPPRPSRQTGVYRAALRSFGVTEKHAMGSSPPQDPGSGRWTTLDLVMLAWLVAEADVEQGATPTSESALYEKILQHELDYWIRAYKSQIGKPSRRTKALLREAGACLSLLAPRKERLNEVLNTVVELAGDAKRRDEITALLEDLLPTTPEDDTIAVRPDPIGTHLIAGVFSADDELLGRCLKAAEPDEQLNACVGVSRLSTLRDPAEAASMAFKALHAAPDLWSAALAVAATHGGPFVSALEQFAADEAVSLPLAKLAATLPLGHSTLRRLALIATERSRPDDTQQHDEAGQATLAGWYNNLSNRQSDAGDRQAALDSITEAV</sequence>
<accession>A0ABW2GPN1</accession>
<dbReference type="RefSeq" id="WP_386418092.1">
    <property type="nucleotide sequence ID" value="NZ_JBHSZO010000047.1"/>
</dbReference>
<dbReference type="SUPFAM" id="SSF52540">
    <property type="entry name" value="P-loop containing nucleoside triphosphate hydrolases"/>
    <property type="match status" value="1"/>
</dbReference>
<comment type="caution">
    <text evidence="1">The sequence shown here is derived from an EMBL/GenBank/DDBJ whole genome shotgun (WGS) entry which is preliminary data.</text>
</comment>